<dbReference type="InterPro" id="IPR016102">
    <property type="entry name" value="Succinyl-CoA_synth-like"/>
</dbReference>
<dbReference type="InterPro" id="IPR003781">
    <property type="entry name" value="CoA-bd"/>
</dbReference>
<dbReference type="Pfam" id="PF13380">
    <property type="entry name" value="CoA_binding_2"/>
    <property type="match status" value="1"/>
</dbReference>
<dbReference type="Gene3D" id="3.30.1490.20">
    <property type="entry name" value="ATP-grasp fold, A domain"/>
    <property type="match status" value="1"/>
</dbReference>
<protein>
    <submittedName>
        <fullName evidence="5">Acyl-CoA synthetase</fullName>
    </submittedName>
</protein>
<dbReference type="InterPro" id="IPR032875">
    <property type="entry name" value="Succ_CoA_lig_flav_dom"/>
</dbReference>
<dbReference type="GO" id="GO:0046872">
    <property type="term" value="F:metal ion binding"/>
    <property type="evidence" value="ECO:0007669"/>
    <property type="project" value="InterPro"/>
</dbReference>
<dbReference type="InterPro" id="IPR011761">
    <property type="entry name" value="ATP-grasp"/>
</dbReference>
<evidence type="ECO:0000259" key="4">
    <source>
        <dbReference type="PROSITE" id="PS50975"/>
    </source>
</evidence>
<keyword evidence="1" id="KW-0436">Ligase</keyword>
<dbReference type="Gene3D" id="3.40.50.261">
    <property type="entry name" value="Succinyl-CoA synthetase domains"/>
    <property type="match status" value="2"/>
</dbReference>
<sequence>MSAGEGSGKQLLQTVQAIDRIFKARSVAVVGVSSDPAKLGYMTLESILKGGYDGRVYPVNPRGGELLGLKVYKSLSQLPGRPDLVVILVPARFVPGVLREAAGQGIPGAVILSAGFREAGRADLEEEIAAIARETGLRFAGPNIQGINYLPNKLCAMFFPVITTRGPLAVVAQSGSVTAALSEWAAGEGLGISAAINLGNQTDLCEADYLEYFSTDENTGAVALYLEGIKNGRRFLEAAARATLRKPVAVLKAGRSETGRLAASSHTGSLAGRHEVFSGACRQFGLINAGSLDTLYDYARGLAALKEPRGNRVLSISTSGGMGTLAADEAGAEGLVLPPLPDGLVREIQSLGISPLAHLANPIDLGYVPSEGFKPVVLLADKYEAADIILLNLGDPMPGMPEIAVELAGRIKAALAVSYAGGGEEEKKGRPAMMAAGIPVFSSPERAIRGIGAAVRATRFRRERQAGEGAYSLSLTDLPLRDKAAESRLITEPEAVQYLKRYNIPYPEHGLARSAEEAVKIAAGTGYPVVLKIVSPDVAHKSDAGGVITGLETPSQVREAYDRILARVLAAVPGASIEGVLVCRQAPQGLEVIVGALEDEVFGPAIMFGLGGIFTEVFQDVSFRIAPLMPFDAAEMIRETKAYPLLRGIRGQTPCDIQALEQLLLAVSRLVMEHREIKELDLNPVRVFKEGLLVLDARMGVFVGMGLV</sequence>
<keyword evidence="3" id="KW-0067">ATP-binding</keyword>
<dbReference type="InterPro" id="IPR013815">
    <property type="entry name" value="ATP_grasp_subdomain_1"/>
</dbReference>
<dbReference type="PANTHER" id="PTHR43334">
    <property type="entry name" value="ACETATE--COA LIGASE [ADP-FORMING]"/>
    <property type="match status" value="1"/>
</dbReference>
<feature type="domain" description="ATP-grasp" evidence="4">
    <location>
        <begin position="496"/>
        <end position="532"/>
    </location>
</feature>
<dbReference type="SUPFAM" id="SSF51735">
    <property type="entry name" value="NAD(P)-binding Rossmann-fold domains"/>
    <property type="match status" value="1"/>
</dbReference>
<dbReference type="PANTHER" id="PTHR43334:SF1">
    <property type="entry name" value="3-HYDROXYPROPIONATE--COA LIGASE [ADP-FORMING]"/>
    <property type="match status" value="1"/>
</dbReference>
<proteinExistence type="predicted"/>
<evidence type="ECO:0000256" key="1">
    <source>
        <dbReference type="ARBA" id="ARBA00022598"/>
    </source>
</evidence>
<dbReference type="GO" id="GO:0005524">
    <property type="term" value="F:ATP binding"/>
    <property type="evidence" value="ECO:0007669"/>
    <property type="project" value="UniProtKB-KW"/>
</dbReference>
<dbReference type="InterPro" id="IPR051538">
    <property type="entry name" value="Acyl-CoA_Synth/Transferase"/>
</dbReference>
<dbReference type="PROSITE" id="PS50975">
    <property type="entry name" value="ATP_GRASP"/>
    <property type="match status" value="1"/>
</dbReference>
<dbReference type="FunFam" id="3.30.1490.20:FF:000020">
    <property type="entry name" value="Protein lysine acetyltransferase"/>
    <property type="match status" value="1"/>
</dbReference>
<gene>
    <name evidence="5" type="ORF">SCFA_800006</name>
</gene>
<evidence type="ECO:0000256" key="3">
    <source>
        <dbReference type="ARBA" id="ARBA00022840"/>
    </source>
</evidence>
<organism evidence="5">
    <name type="scientific">anaerobic digester metagenome</name>
    <dbReference type="NCBI Taxonomy" id="1263854"/>
    <lineage>
        <taxon>unclassified sequences</taxon>
        <taxon>metagenomes</taxon>
        <taxon>ecological metagenomes</taxon>
    </lineage>
</organism>
<dbReference type="AlphaFoldDB" id="A0A485M6E0"/>
<dbReference type="Gene3D" id="3.40.50.720">
    <property type="entry name" value="NAD(P)-binding Rossmann-like Domain"/>
    <property type="match status" value="1"/>
</dbReference>
<dbReference type="InterPro" id="IPR036291">
    <property type="entry name" value="NAD(P)-bd_dom_sf"/>
</dbReference>
<reference evidence="5" key="1">
    <citation type="submission" date="2019-03" db="EMBL/GenBank/DDBJ databases">
        <authorList>
            <person name="Hao L."/>
        </authorList>
    </citation>
    <scope>NUCLEOTIDE SEQUENCE</scope>
</reference>
<dbReference type="GO" id="GO:0016874">
    <property type="term" value="F:ligase activity"/>
    <property type="evidence" value="ECO:0007669"/>
    <property type="project" value="UniProtKB-KW"/>
</dbReference>
<dbReference type="Gene3D" id="3.30.470.20">
    <property type="entry name" value="ATP-grasp fold, B domain"/>
    <property type="match status" value="1"/>
</dbReference>
<dbReference type="Pfam" id="PF13549">
    <property type="entry name" value="ATP-grasp_5"/>
    <property type="match status" value="1"/>
</dbReference>
<dbReference type="SMART" id="SM00881">
    <property type="entry name" value="CoA_binding"/>
    <property type="match status" value="1"/>
</dbReference>
<dbReference type="EMBL" id="CAADRN010000384">
    <property type="protein sequence ID" value="VFU19418.1"/>
    <property type="molecule type" value="Genomic_DNA"/>
</dbReference>
<evidence type="ECO:0000313" key="5">
    <source>
        <dbReference type="EMBL" id="VFU19418.1"/>
    </source>
</evidence>
<accession>A0A485M6E0</accession>
<evidence type="ECO:0000256" key="2">
    <source>
        <dbReference type="ARBA" id="ARBA00022741"/>
    </source>
</evidence>
<dbReference type="SUPFAM" id="SSF56059">
    <property type="entry name" value="Glutathione synthetase ATP-binding domain-like"/>
    <property type="match status" value="1"/>
</dbReference>
<keyword evidence="2" id="KW-0547">Nucleotide-binding</keyword>
<dbReference type="Pfam" id="PF13607">
    <property type="entry name" value="Succ_CoA_lig"/>
    <property type="match status" value="1"/>
</dbReference>
<name>A0A485M6E0_9ZZZZ</name>
<dbReference type="SUPFAM" id="SSF52210">
    <property type="entry name" value="Succinyl-CoA synthetase domains"/>
    <property type="match status" value="2"/>
</dbReference>